<dbReference type="SUPFAM" id="SSF52200">
    <property type="entry name" value="Toll/Interleukin receptor TIR domain"/>
    <property type="match status" value="1"/>
</dbReference>
<evidence type="ECO:0000313" key="3">
    <source>
        <dbReference type="Proteomes" id="UP000791080"/>
    </source>
</evidence>
<comment type="caution">
    <text evidence="2">The sequence shown here is derived from an EMBL/GenBank/DDBJ whole genome shotgun (WGS) entry which is preliminary data.</text>
</comment>
<dbReference type="InterPro" id="IPR000157">
    <property type="entry name" value="TIR_dom"/>
</dbReference>
<reference evidence="2 3" key="1">
    <citation type="submission" date="2022-06" db="EMBL/GenBank/DDBJ databases">
        <title>Genomic Encyclopedia of Type Strains, Phase I: the one thousand microbial genomes (KMG-I) project.</title>
        <authorList>
            <person name="Kyrpides N."/>
        </authorList>
    </citation>
    <scope>NUCLEOTIDE SEQUENCE [LARGE SCALE GENOMIC DNA]</scope>
    <source>
        <strain evidence="2 3">DSM 43889</strain>
    </source>
</reference>
<evidence type="ECO:0000259" key="1">
    <source>
        <dbReference type="PROSITE" id="PS50104"/>
    </source>
</evidence>
<gene>
    <name evidence="2" type="ORF">G443_001517</name>
</gene>
<keyword evidence="3" id="KW-1185">Reference proteome</keyword>
<protein>
    <submittedName>
        <fullName evidence="2">TIR domain-containing protein</fullName>
    </submittedName>
</protein>
<proteinExistence type="predicted"/>
<dbReference type="Proteomes" id="UP000791080">
    <property type="component" value="Unassembled WGS sequence"/>
</dbReference>
<dbReference type="InterPro" id="IPR035897">
    <property type="entry name" value="Toll_tir_struct_dom_sf"/>
</dbReference>
<name>A0ABT1JFH1_ACTCY</name>
<organism evidence="2 3">
    <name type="scientific">Actinoalloteichus caeruleus DSM 43889</name>
    <dbReference type="NCBI Taxonomy" id="1120930"/>
    <lineage>
        <taxon>Bacteria</taxon>
        <taxon>Bacillati</taxon>
        <taxon>Actinomycetota</taxon>
        <taxon>Actinomycetes</taxon>
        <taxon>Pseudonocardiales</taxon>
        <taxon>Pseudonocardiaceae</taxon>
        <taxon>Actinoalloteichus</taxon>
        <taxon>Actinoalloteichus cyanogriseus</taxon>
    </lineage>
</organism>
<dbReference type="PROSITE" id="PS50104">
    <property type="entry name" value="TIR"/>
    <property type="match status" value="1"/>
</dbReference>
<sequence length="241" mass="26063">MTRVFVNYRTGDEEMAATLIERELSRRFGSGVVFRDSKSIPPGADFEEALLSAVRGSEALLAVIGGRWLTAGSSEGGRAVDRDTDWTRREIVEAFRHDVRVVPVLVGGRTRLDREELPAELAPLVRCQYRTLGPHTAEEDLARLADSLASVLPGLAPAATAADGEARPAATQATTNNIGRVDGRAVQATHYQETYQAPVHTGSGPQFTAPQFHGDGTTYVAGDNHHGIVQHWGGRRGEGRR</sequence>
<feature type="domain" description="TIR" evidence="1">
    <location>
        <begin position="1"/>
        <end position="148"/>
    </location>
</feature>
<accession>A0ABT1JFH1</accession>
<dbReference type="Gene3D" id="3.40.50.10140">
    <property type="entry name" value="Toll/interleukin-1 receptor homology (TIR) domain"/>
    <property type="match status" value="1"/>
</dbReference>
<dbReference type="EMBL" id="AUBJ02000001">
    <property type="protein sequence ID" value="MCP2331247.1"/>
    <property type="molecule type" value="Genomic_DNA"/>
</dbReference>
<evidence type="ECO:0000313" key="2">
    <source>
        <dbReference type="EMBL" id="MCP2331247.1"/>
    </source>
</evidence>
<dbReference type="RefSeq" id="WP_026419132.1">
    <property type="nucleotide sequence ID" value="NZ_AUBJ02000001.1"/>
</dbReference>
<dbReference type="Pfam" id="PF13676">
    <property type="entry name" value="TIR_2"/>
    <property type="match status" value="1"/>
</dbReference>